<dbReference type="GO" id="GO:0005886">
    <property type="term" value="C:plasma membrane"/>
    <property type="evidence" value="ECO:0007669"/>
    <property type="project" value="UniProtKB-SubCell"/>
</dbReference>
<evidence type="ECO:0000313" key="7">
    <source>
        <dbReference type="EMBL" id="PIP60510.1"/>
    </source>
</evidence>
<dbReference type="PANTHER" id="PTHR43646:SF2">
    <property type="entry name" value="GLYCOSYLTRANSFERASE 2-LIKE DOMAIN-CONTAINING PROTEIN"/>
    <property type="match status" value="1"/>
</dbReference>
<evidence type="ECO:0000256" key="3">
    <source>
        <dbReference type="ARBA" id="ARBA00022676"/>
    </source>
</evidence>
<accession>A0A2H0BTX5</accession>
<sequence>MKLSVIIPTKNEEVLLPRLLACLEKQSFRDFEVIVADAQSTDRTREIAESFGAKVVEGAMPGPGRNRGAETASGDILLFMDADVLLPSDHYLRDTVQEFDAMKADVATCKLKPMSDKYFDMFFHHFYNGYSLLTESVRPHAPGSCIFSRRSVHQGIGGFDEEVVFAEDMEYVQRAHRKGHRFRMLRSHLVLVSVRRLEKDGRFNIAAKYLYGELHMITKGPFRRMPYEYEMGGDVSENV</sequence>
<keyword evidence="5" id="KW-0472">Membrane</keyword>
<keyword evidence="3" id="KW-0328">Glycosyltransferase</keyword>
<dbReference type="InterPro" id="IPR001173">
    <property type="entry name" value="Glyco_trans_2-like"/>
</dbReference>
<evidence type="ECO:0000256" key="4">
    <source>
        <dbReference type="ARBA" id="ARBA00022679"/>
    </source>
</evidence>
<name>A0A2H0BTX5_9BACT</name>
<dbReference type="GO" id="GO:0016757">
    <property type="term" value="F:glycosyltransferase activity"/>
    <property type="evidence" value="ECO:0007669"/>
    <property type="project" value="UniProtKB-KW"/>
</dbReference>
<evidence type="ECO:0000256" key="5">
    <source>
        <dbReference type="ARBA" id="ARBA00023136"/>
    </source>
</evidence>
<dbReference type="InterPro" id="IPR029044">
    <property type="entry name" value="Nucleotide-diphossugar_trans"/>
</dbReference>
<dbReference type="EMBL" id="PCSZ01000056">
    <property type="protein sequence ID" value="PIP60510.1"/>
    <property type="molecule type" value="Genomic_DNA"/>
</dbReference>
<dbReference type="Pfam" id="PF00535">
    <property type="entry name" value="Glycos_transf_2"/>
    <property type="match status" value="1"/>
</dbReference>
<reference evidence="7 8" key="1">
    <citation type="submission" date="2017-09" db="EMBL/GenBank/DDBJ databases">
        <title>Depth-based differentiation of microbial function through sediment-hosted aquifers and enrichment of novel symbionts in the deep terrestrial subsurface.</title>
        <authorList>
            <person name="Probst A.J."/>
            <person name="Ladd B."/>
            <person name="Jarett J.K."/>
            <person name="Geller-Mcgrath D.E."/>
            <person name="Sieber C.M."/>
            <person name="Emerson J.B."/>
            <person name="Anantharaman K."/>
            <person name="Thomas B.C."/>
            <person name="Malmstrom R."/>
            <person name="Stieglmeier M."/>
            <person name="Klingl A."/>
            <person name="Woyke T."/>
            <person name="Ryan C.M."/>
            <person name="Banfield J.F."/>
        </authorList>
    </citation>
    <scope>NUCLEOTIDE SEQUENCE [LARGE SCALE GENOMIC DNA]</scope>
    <source>
        <strain evidence="7">CG22_combo_CG10-13_8_21_14_all_47_17</strain>
    </source>
</reference>
<dbReference type="Gene3D" id="3.90.550.10">
    <property type="entry name" value="Spore Coat Polysaccharide Biosynthesis Protein SpsA, Chain A"/>
    <property type="match status" value="1"/>
</dbReference>
<comment type="subcellular location">
    <subcellularLocation>
        <location evidence="1">Cell membrane</location>
    </subcellularLocation>
</comment>
<dbReference type="AlphaFoldDB" id="A0A2H0BTX5"/>
<evidence type="ECO:0000313" key="8">
    <source>
        <dbReference type="Proteomes" id="UP000231581"/>
    </source>
</evidence>
<protein>
    <submittedName>
        <fullName evidence="7">Glycosyl transferase family 2</fullName>
    </submittedName>
</protein>
<evidence type="ECO:0000256" key="2">
    <source>
        <dbReference type="ARBA" id="ARBA00022475"/>
    </source>
</evidence>
<dbReference type="Proteomes" id="UP000231581">
    <property type="component" value="Unassembled WGS sequence"/>
</dbReference>
<evidence type="ECO:0000256" key="1">
    <source>
        <dbReference type="ARBA" id="ARBA00004236"/>
    </source>
</evidence>
<gene>
    <name evidence="7" type="ORF">COX00_02790</name>
</gene>
<feature type="domain" description="Glycosyltransferase 2-like" evidence="6">
    <location>
        <begin position="4"/>
        <end position="149"/>
    </location>
</feature>
<keyword evidence="4 7" id="KW-0808">Transferase</keyword>
<proteinExistence type="predicted"/>
<dbReference type="PANTHER" id="PTHR43646">
    <property type="entry name" value="GLYCOSYLTRANSFERASE"/>
    <property type="match status" value="1"/>
</dbReference>
<comment type="caution">
    <text evidence="7">The sequence shown here is derived from an EMBL/GenBank/DDBJ whole genome shotgun (WGS) entry which is preliminary data.</text>
</comment>
<keyword evidence="2" id="KW-1003">Cell membrane</keyword>
<organism evidence="7 8">
    <name type="scientific">Candidatus Uhrbacteria bacterium CG22_combo_CG10-13_8_21_14_all_47_17</name>
    <dbReference type="NCBI Taxonomy" id="1975041"/>
    <lineage>
        <taxon>Bacteria</taxon>
        <taxon>Candidatus Uhriibacteriota</taxon>
    </lineage>
</organism>
<evidence type="ECO:0000259" key="6">
    <source>
        <dbReference type="Pfam" id="PF00535"/>
    </source>
</evidence>
<dbReference type="SUPFAM" id="SSF53448">
    <property type="entry name" value="Nucleotide-diphospho-sugar transferases"/>
    <property type="match status" value="1"/>
</dbReference>